<dbReference type="InterPro" id="IPR027417">
    <property type="entry name" value="P-loop_NTPase"/>
</dbReference>
<name>A0A518BTQ9_9BACT</name>
<gene>
    <name evidence="6" type="primary">macB_1</name>
    <name evidence="6" type="ORF">Pan265_01730</name>
</gene>
<keyword evidence="6" id="KW-0378">Hydrolase</keyword>
<organism evidence="6 7">
    <name type="scientific">Mucisphaera calidilacus</name>
    <dbReference type="NCBI Taxonomy" id="2527982"/>
    <lineage>
        <taxon>Bacteria</taxon>
        <taxon>Pseudomonadati</taxon>
        <taxon>Planctomycetota</taxon>
        <taxon>Phycisphaerae</taxon>
        <taxon>Phycisphaerales</taxon>
        <taxon>Phycisphaeraceae</taxon>
        <taxon>Mucisphaera</taxon>
    </lineage>
</organism>
<dbReference type="Pfam" id="PF00005">
    <property type="entry name" value="ABC_tran"/>
    <property type="match status" value="1"/>
</dbReference>
<dbReference type="EMBL" id="CP036280">
    <property type="protein sequence ID" value="QDU70347.1"/>
    <property type="molecule type" value="Genomic_DNA"/>
</dbReference>
<dbReference type="PANTHER" id="PTHR43790:SF9">
    <property type="entry name" value="GALACTOFURANOSE TRANSPORTER ATP-BINDING PROTEIN YTFR"/>
    <property type="match status" value="1"/>
</dbReference>
<dbReference type="PANTHER" id="PTHR43790">
    <property type="entry name" value="CARBOHYDRATE TRANSPORT ATP-BINDING PROTEIN MG119-RELATED"/>
    <property type="match status" value="1"/>
</dbReference>
<evidence type="ECO:0000313" key="6">
    <source>
        <dbReference type="EMBL" id="QDU70347.1"/>
    </source>
</evidence>
<keyword evidence="4 6" id="KW-0067">ATP-binding</keyword>
<keyword evidence="7" id="KW-1185">Reference proteome</keyword>
<dbReference type="EC" id="3.6.3.-" evidence="6"/>
<dbReference type="InterPro" id="IPR003439">
    <property type="entry name" value="ABC_transporter-like_ATP-bd"/>
</dbReference>
<evidence type="ECO:0000256" key="3">
    <source>
        <dbReference type="ARBA" id="ARBA00022741"/>
    </source>
</evidence>
<dbReference type="AlphaFoldDB" id="A0A518BTQ9"/>
<keyword evidence="1" id="KW-0813">Transport</keyword>
<dbReference type="OrthoDB" id="7277945at2"/>
<dbReference type="Proteomes" id="UP000320386">
    <property type="component" value="Chromosome"/>
</dbReference>
<evidence type="ECO:0000256" key="1">
    <source>
        <dbReference type="ARBA" id="ARBA00022448"/>
    </source>
</evidence>
<dbReference type="GO" id="GO:0016887">
    <property type="term" value="F:ATP hydrolysis activity"/>
    <property type="evidence" value="ECO:0007669"/>
    <property type="project" value="InterPro"/>
</dbReference>
<keyword evidence="3" id="KW-0547">Nucleotide-binding</keyword>
<evidence type="ECO:0000256" key="2">
    <source>
        <dbReference type="ARBA" id="ARBA00022737"/>
    </source>
</evidence>
<protein>
    <submittedName>
        <fullName evidence="6">Macrolide export ATP-binding/permease protein MacB</fullName>
        <ecNumber evidence="6">3.6.3.-</ecNumber>
    </submittedName>
</protein>
<proteinExistence type="predicted"/>
<dbReference type="Gene3D" id="3.40.50.300">
    <property type="entry name" value="P-loop containing nucleotide triphosphate hydrolases"/>
    <property type="match status" value="1"/>
</dbReference>
<evidence type="ECO:0000313" key="7">
    <source>
        <dbReference type="Proteomes" id="UP000320386"/>
    </source>
</evidence>
<keyword evidence="2" id="KW-0677">Repeat</keyword>
<accession>A0A518BTQ9</accession>
<feature type="domain" description="ABC transporter" evidence="5">
    <location>
        <begin position="23"/>
        <end position="243"/>
    </location>
</feature>
<sequence length="252" mass="27433">MIVTHPEPPAAETDTRSVERLVLRDVDLPAGRQHDTRLSGVNLSLGVGEMVIVQSEPERPRLPLADAIMGLTDTAGGSIAVDDSSWDDLTPARAARLRSQIGRVFDHDRWLSGLTLEENVFLAARYHHQMREETMVVEAVRLAESFGLAGLPTSLPSRSPVELRQKVAWIRALLGPRRLLILEQPLGGVSAQDARALGRSLGQFRAQGAAVIWITDVPVPIDWPGMLPDYLARVTGTELAVEPGMLPRGGDP</sequence>
<evidence type="ECO:0000259" key="5">
    <source>
        <dbReference type="PROSITE" id="PS50893"/>
    </source>
</evidence>
<evidence type="ECO:0000256" key="4">
    <source>
        <dbReference type="ARBA" id="ARBA00022840"/>
    </source>
</evidence>
<dbReference type="SUPFAM" id="SSF52540">
    <property type="entry name" value="P-loop containing nucleoside triphosphate hydrolases"/>
    <property type="match status" value="1"/>
</dbReference>
<dbReference type="PROSITE" id="PS50893">
    <property type="entry name" value="ABC_TRANSPORTER_2"/>
    <property type="match status" value="1"/>
</dbReference>
<dbReference type="KEGG" id="mcad:Pan265_01730"/>
<dbReference type="InterPro" id="IPR050107">
    <property type="entry name" value="ABC_carbohydrate_import_ATPase"/>
</dbReference>
<dbReference type="RefSeq" id="WP_145444383.1">
    <property type="nucleotide sequence ID" value="NZ_CP036280.1"/>
</dbReference>
<dbReference type="GO" id="GO:0005524">
    <property type="term" value="F:ATP binding"/>
    <property type="evidence" value="ECO:0007669"/>
    <property type="project" value="UniProtKB-KW"/>
</dbReference>
<reference evidence="6 7" key="1">
    <citation type="submission" date="2019-02" db="EMBL/GenBank/DDBJ databases">
        <title>Deep-cultivation of Planctomycetes and their phenomic and genomic characterization uncovers novel biology.</title>
        <authorList>
            <person name="Wiegand S."/>
            <person name="Jogler M."/>
            <person name="Boedeker C."/>
            <person name="Pinto D."/>
            <person name="Vollmers J."/>
            <person name="Rivas-Marin E."/>
            <person name="Kohn T."/>
            <person name="Peeters S.H."/>
            <person name="Heuer A."/>
            <person name="Rast P."/>
            <person name="Oberbeckmann S."/>
            <person name="Bunk B."/>
            <person name="Jeske O."/>
            <person name="Meyerdierks A."/>
            <person name="Storesund J.E."/>
            <person name="Kallscheuer N."/>
            <person name="Luecker S."/>
            <person name="Lage O.M."/>
            <person name="Pohl T."/>
            <person name="Merkel B.J."/>
            <person name="Hornburger P."/>
            <person name="Mueller R.-W."/>
            <person name="Bruemmer F."/>
            <person name="Labrenz M."/>
            <person name="Spormann A.M."/>
            <person name="Op den Camp H."/>
            <person name="Overmann J."/>
            <person name="Amann R."/>
            <person name="Jetten M.S.M."/>
            <person name="Mascher T."/>
            <person name="Medema M.H."/>
            <person name="Devos D.P."/>
            <person name="Kaster A.-K."/>
            <person name="Ovreas L."/>
            <person name="Rohde M."/>
            <person name="Galperin M.Y."/>
            <person name="Jogler C."/>
        </authorList>
    </citation>
    <scope>NUCLEOTIDE SEQUENCE [LARGE SCALE GENOMIC DNA]</scope>
    <source>
        <strain evidence="6 7">Pan265</strain>
    </source>
</reference>